<feature type="compositionally biased region" description="Gly residues" evidence="1">
    <location>
        <begin position="668"/>
        <end position="703"/>
    </location>
</feature>
<dbReference type="PANTHER" id="PTHR21494">
    <property type="entry name" value="ACTIVATING SIGNAL COINTEGRATOR 1 COMPLEX SUBUNIT 2 ASC-1 COMPLEX SUBUNIT P100"/>
    <property type="match status" value="1"/>
</dbReference>
<feature type="compositionally biased region" description="Basic and acidic residues" evidence="1">
    <location>
        <begin position="365"/>
        <end position="377"/>
    </location>
</feature>
<evidence type="ECO:0000256" key="1">
    <source>
        <dbReference type="SAM" id="MobiDB-lite"/>
    </source>
</evidence>
<gene>
    <name evidence="2" type="ORF">PHLGIDRAFT_459334</name>
</gene>
<dbReference type="GO" id="GO:0043130">
    <property type="term" value="F:ubiquitin binding"/>
    <property type="evidence" value="ECO:0007669"/>
    <property type="project" value="TreeGrafter"/>
</dbReference>
<keyword evidence="3" id="KW-1185">Reference proteome</keyword>
<feature type="region of interest" description="Disordered" evidence="1">
    <location>
        <begin position="516"/>
        <end position="581"/>
    </location>
</feature>
<dbReference type="EMBL" id="KN840517">
    <property type="protein sequence ID" value="KIP06461.1"/>
    <property type="molecule type" value="Genomic_DNA"/>
</dbReference>
<evidence type="ECO:0000313" key="2">
    <source>
        <dbReference type="EMBL" id="KIP06461.1"/>
    </source>
</evidence>
<feature type="region of interest" description="Disordered" evidence="1">
    <location>
        <begin position="635"/>
        <end position="741"/>
    </location>
</feature>
<dbReference type="AlphaFoldDB" id="A0A0C3RXC2"/>
<dbReference type="PANTHER" id="PTHR21494:SF0">
    <property type="entry name" value="ACTIVATING SIGNAL COINTEGRATOR 1 COMPLEX SUBUNIT 2"/>
    <property type="match status" value="1"/>
</dbReference>
<feature type="compositionally biased region" description="Basic and acidic residues" evidence="1">
    <location>
        <begin position="732"/>
        <end position="741"/>
    </location>
</feature>
<protein>
    <recommendedName>
        <fullName evidence="4">CUE domain-containing protein</fullName>
    </recommendedName>
</protein>
<sequence>MAVLTLPPYPSARTRQSLSPSQLATLNNKISGTLTQALSLPPNKRDIPSIRVFVSSYAKDHAYTILETLIWDADHASHGQLSKMSRVEKDTYQRVLKLADLLAADLCLQAVIDLAVVYGRATPKRTRAFLASVASASPTFVQSLEMDAIPAFTSLLASTTQGLYGLRKIAHIISSFLIPAPPDAIRPFARNKQFVMSLATAYDRSLRSLSRSYGGLRPERLSNPNVPLDDWERVFLETKVELIDILHVLLRTLLKDIEEVSSAGPSLAARCDAAFEIIFTLLELQPGRAAAEEGVPFMNCTILEDYQHSYGLSKIIAQVTRRADDARTELLESALSALDSQDGQIEPGALRLLIRSSGMPPGIDNRGKGPSRVDTKGKGRAAPPPPPPVDPALDAAVAQVLDILPDQDLEYVRYVLGHPDFPFKGDGERLLGALLEGTAPQVDPSEYAGGGLGAAVPELAVVVPEDRIERRNVFDDEKLDVSKLRIGKKQNDAGAALQDRAFIEQMKADILRRAEAMSDEEDEENVTANGGKASGVDIAFEDELDAEGGVRVRDGQPSEDEGDQEIDGDDEEAKTPAKPETILELAYIRDPKLFDRDAQTRRSKARQDLKSQTGWGDEQIEGWRIMLDRNPNKDKILQKHEFAGNQRSQILSEVPGPSAHHEREGHRGGGGGRGNRGGRGGGGRGRGRGRGGAAGQSQGGTEGSSGKARDRAWKDKNKASAANHNRKRGHDKKMARVDGPS</sequence>
<evidence type="ECO:0008006" key="4">
    <source>
        <dbReference type="Google" id="ProtNLM"/>
    </source>
</evidence>
<feature type="region of interest" description="Disordered" evidence="1">
    <location>
        <begin position="356"/>
        <end position="387"/>
    </location>
</feature>
<evidence type="ECO:0000313" key="3">
    <source>
        <dbReference type="Proteomes" id="UP000053257"/>
    </source>
</evidence>
<feature type="compositionally biased region" description="Acidic residues" evidence="1">
    <location>
        <begin position="557"/>
        <end position="572"/>
    </location>
</feature>
<reference evidence="2 3" key="1">
    <citation type="journal article" date="2014" name="PLoS Genet.">
        <title>Analysis of the Phlebiopsis gigantea genome, transcriptome and secretome provides insight into its pioneer colonization strategies of wood.</title>
        <authorList>
            <person name="Hori C."/>
            <person name="Ishida T."/>
            <person name="Igarashi K."/>
            <person name="Samejima M."/>
            <person name="Suzuki H."/>
            <person name="Master E."/>
            <person name="Ferreira P."/>
            <person name="Ruiz-Duenas F.J."/>
            <person name="Held B."/>
            <person name="Canessa P."/>
            <person name="Larrondo L.F."/>
            <person name="Schmoll M."/>
            <person name="Druzhinina I.S."/>
            <person name="Kubicek C.P."/>
            <person name="Gaskell J.A."/>
            <person name="Kersten P."/>
            <person name="St John F."/>
            <person name="Glasner J."/>
            <person name="Sabat G."/>
            <person name="Splinter BonDurant S."/>
            <person name="Syed K."/>
            <person name="Yadav J."/>
            <person name="Mgbeahuruike A.C."/>
            <person name="Kovalchuk A."/>
            <person name="Asiegbu F.O."/>
            <person name="Lackner G."/>
            <person name="Hoffmeister D."/>
            <person name="Rencoret J."/>
            <person name="Gutierrez A."/>
            <person name="Sun H."/>
            <person name="Lindquist E."/>
            <person name="Barry K."/>
            <person name="Riley R."/>
            <person name="Grigoriev I.V."/>
            <person name="Henrissat B."/>
            <person name="Kues U."/>
            <person name="Berka R.M."/>
            <person name="Martinez A.T."/>
            <person name="Covert S.F."/>
            <person name="Blanchette R.A."/>
            <person name="Cullen D."/>
        </authorList>
    </citation>
    <scope>NUCLEOTIDE SEQUENCE [LARGE SCALE GENOMIC DNA]</scope>
    <source>
        <strain evidence="2 3">11061_1 CR5-6</strain>
    </source>
</reference>
<name>A0A0C3RXC2_PHLG1</name>
<dbReference type="InterPro" id="IPR052586">
    <property type="entry name" value="ASCC2"/>
</dbReference>
<accession>A0A0C3RXC2</accession>
<dbReference type="Proteomes" id="UP000053257">
    <property type="component" value="Unassembled WGS sequence"/>
</dbReference>
<dbReference type="OrthoDB" id="5577209at2759"/>
<dbReference type="HOGENOM" id="CLU_021373_0_0_1"/>
<proteinExistence type="predicted"/>
<feature type="compositionally biased region" description="Basic and acidic residues" evidence="1">
    <location>
        <begin position="707"/>
        <end position="718"/>
    </location>
</feature>
<organism evidence="2 3">
    <name type="scientific">Phlebiopsis gigantea (strain 11061_1 CR5-6)</name>
    <name type="common">White-rot fungus</name>
    <name type="synonym">Peniophora gigantea</name>
    <dbReference type="NCBI Taxonomy" id="745531"/>
    <lineage>
        <taxon>Eukaryota</taxon>
        <taxon>Fungi</taxon>
        <taxon>Dikarya</taxon>
        <taxon>Basidiomycota</taxon>
        <taxon>Agaricomycotina</taxon>
        <taxon>Agaricomycetes</taxon>
        <taxon>Polyporales</taxon>
        <taxon>Phanerochaetaceae</taxon>
        <taxon>Phlebiopsis</taxon>
    </lineage>
</organism>